<organism evidence="1 3">
    <name type="scientific">Methylobacterium oxalidis</name>
    <dbReference type="NCBI Taxonomy" id="944322"/>
    <lineage>
        <taxon>Bacteria</taxon>
        <taxon>Pseudomonadati</taxon>
        <taxon>Pseudomonadota</taxon>
        <taxon>Alphaproteobacteria</taxon>
        <taxon>Hyphomicrobiales</taxon>
        <taxon>Methylobacteriaceae</taxon>
        <taxon>Methylobacterium</taxon>
    </lineage>
</organism>
<reference evidence="2" key="4">
    <citation type="submission" date="2023-01" db="EMBL/GenBank/DDBJ databases">
        <title>Draft genome sequence of Methylobacterium oxalidis strain NBRC 107715.</title>
        <authorList>
            <person name="Sun Q."/>
            <person name="Mori K."/>
        </authorList>
    </citation>
    <scope>NUCLEOTIDE SEQUENCE</scope>
    <source>
        <strain evidence="2">NBRC 107715</strain>
    </source>
</reference>
<comment type="caution">
    <text evidence="1">The sequence shown here is derived from an EMBL/GenBank/DDBJ whole genome shotgun (WGS) entry which is preliminary data.</text>
</comment>
<dbReference type="AlphaFoldDB" id="A0A512J8N1"/>
<sequence length="83" mass="8735">MPLDTATETKTLQAHVVTCQSPRIAGAEPASKRWAVLSESAEVAAELVHERVAPACEITAAGEVLSQEEADVIGLKPHHPVAL</sequence>
<dbReference type="EMBL" id="BJZU01000099">
    <property type="protein sequence ID" value="GEP06314.1"/>
    <property type="molecule type" value="Genomic_DNA"/>
</dbReference>
<keyword evidence="4" id="KW-1185">Reference proteome</keyword>
<reference evidence="4" key="2">
    <citation type="journal article" date="2019" name="Int. J. Syst. Evol. Microbiol.">
        <title>The Global Catalogue of Microorganisms (GCM) 10K type strain sequencing project: providing services to taxonomists for standard genome sequencing and annotation.</title>
        <authorList>
            <consortium name="The Broad Institute Genomics Platform"/>
            <consortium name="The Broad Institute Genome Sequencing Center for Infectious Disease"/>
            <person name="Wu L."/>
            <person name="Ma J."/>
        </authorList>
    </citation>
    <scope>NUCLEOTIDE SEQUENCE [LARGE SCALE GENOMIC DNA]</scope>
    <source>
        <strain evidence="4">NBRC 107715</strain>
    </source>
</reference>
<name>A0A512J8N1_9HYPH</name>
<dbReference type="EMBL" id="BSPK01000035">
    <property type="protein sequence ID" value="GLS64363.1"/>
    <property type="molecule type" value="Genomic_DNA"/>
</dbReference>
<reference evidence="1 3" key="3">
    <citation type="submission" date="2019-07" db="EMBL/GenBank/DDBJ databases">
        <title>Whole genome shotgun sequence of Methylobacterium oxalidis NBRC 107715.</title>
        <authorList>
            <person name="Hosoyama A."/>
            <person name="Uohara A."/>
            <person name="Ohji S."/>
            <person name="Ichikawa N."/>
        </authorList>
    </citation>
    <scope>NUCLEOTIDE SEQUENCE [LARGE SCALE GENOMIC DNA]</scope>
    <source>
        <strain evidence="1 3">NBRC 107715</strain>
    </source>
</reference>
<evidence type="ECO:0000313" key="4">
    <source>
        <dbReference type="Proteomes" id="UP001156856"/>
    </source>
</evidence>
<protein>
    <submittedName>
        <fullName evidence="1">Uncharacterized protein</fullName>
    </submittedName>
</protein>
<evidence type="ECO:0000313" key="3">
    <source>
        <dbReference type="Proteomes" id="UP000321960"/>
    </source>
</evidence>
<gene>
    <name evidence="2" type="ORF">GCM10007888_27440</name>
    <name evidence="1" type="ORF">MOX02_43520</name>
</gene>
<dbReference type="Proteomes" id="UP000321960">
    <property type="component" value="Unassembled WGS sequence"/>
</dbReference>
<reference evidence="2" key="1">
    <citation type="journal article" date="2014" name="Int. J. Syst. Evol. Microbiol.">
        <title>Complete genome of a new Firmicutes species belonging to the dominant human colonic microbiota ('Ruminococcus bicirculans') reveals two chromosomes and a selective capacity to utilize plant glucans.</title>
        <authorList>
            <consortium name="NISC Comparative Sequencing Program"/>
            <person name="Wegmann U."/>
            <person name="Louis P."/>
            <person name="Goesmann A."/>
            <person name="Henrissat B."/>
            <person name="Duncan S.H."/>
            <person name="Flint H.J."/>
        </authorList>
    </citation>
    <scope>NUCLEOTIDE SEQUENCE</scope>
    <source>
        <strain evidence="2">NBRC 107715</strain>
    </source>
</reference>
<evidence type="ECO:0000313" key="1">
    <source>
        <dbReference type="EMBL" id="GEP06314.1"/>
    </source>
</evidence>
<dbReference type="Proteomes" id="UP001156856">
    <property type="component" value="Unassembled WGS sequence"/>
</dbReference>
<evidence type="ECO:0000313" key="2">
    <source>
        <dbReference type="EMBL" id="GLS64363.1"/>
    </source>
</evidence>
<proteinExistence type="predicted"/>
<accession>A0A512J8N1</accession>